<feature type="modified residue" description="N6-(pyridoxal phosphate)lysine" evidence="2 3">
    <location>
        <position position="40"/>
    </location>
</feature>
<evidence type="ECO:0000256" key="2">
    <source>
        <dbReference type="HAMAP-Rule" id="MF_03225"/>
    </source>
</evidence>
<evidence type="ECO:0000313" key="7">
    <source>
        <dbReference type="Proteomes" id="UP001627154"/>
    </source>
</evidence>
<dbReference type="PANTHER" id="PTHR10146:SF14">
    <property type="entry name" value="PYRIDOXAL PHOSPHATE HOMEOSTASIS PROTEIN"/>
    <property type="match status" value="1"/>
</dbReference>
<protein>
    <recommendedName>
        <fullName evidence="2">Pyridoxal phosphate homeostasis protein</fullName>
        <shortName evidence="2">PLP homeostasis protein</shortName>
    </recommendedName>
</protein>
<evidence type="ECO:0000256" key="1">
    <source>
        <dbReference type="ARBA" id="ARBA00022898"/>
    </source>
</evidence>
<dbReference type="HAMAP" id="MF_02087">
    <property type="entry name" value="PLP_homeostasis"/>
    <property type="match status" value="1"/>
</dbReference>
<dbReference type="InterPro" id="IPR029066">
    <property type="entry name" value="PLP-binding_barrel"/>
</dbReference>
<comment type="caution">
    <text evidence="6">The sequence shown here is derived from an EMBL/GenBank/DDBJ whole genome shotgun (WGS) entry which is preliminary data.</text>
</comment>
<accession>A0ABD2WPB3</accession>
<dbReference type="CDD" id="cd06822">
    <property type="entry name" value="PLPDE_III_YBL036c_euk"/>
    <property type="match status" value="1"/>
</dbReference>
<keyword evidence="1 2" id="KW-0663">Pyridoxal phosphate</keyword>
<dbReference type="InterPro" id="IPR001608">
    <property type="entry name" value="Ala_racemase_N"/>
</dbReference>
<feature type="domain" description="Alanine racemase N-terminal" evidence="5">
    <location>
        <begin position="35"/>
        <end position="246"/>
    </location>
</feature>
<evidence type="ECO:0000259" key="5">
    <source>
        <dbReference type="Pfam" id="PF01168"/>
    </source>
</evidence>
<keyword evidence="7" id="KW-1185">Reference proteome</keyword>
<dbReference type="FunFam" id="3.20.20.10:FF:000007">
    <property type="entry name" value="Pyridoxal phosphate homeostasis protein"/>
    <property type="match status" value="1"/>
</dbReference>
<dbReference type="GO" id="GO:0030170">
    <property type="term" value="F:pyridoxal phosphate binding"/>
    <property type="evidence" value="ECO:0007669"/>
    <property type="project" value="UniProtKB-UniRule"/>
</dbReference>
<comment type="similarity">
    <text evidence="2 4">Belongs to the pyridoxal phosphate-binding protein YggS/PROSC family.</text>
</comment>
<dbReference type="Gene3D" id="3.20.20.10">
    <property type="entry name" value="Alanine racemase"/>
    <property type="match status" value="1"/>
</dbReference>
<dbReference type="EMBL" id="JBJJXI010000087">
    <property type="protein sequence ID" value="KAL3394973.1"/>
    <property type="molecule type" value="Genomic_DNA"/>
</dbReference>
<dbReference type="SUPFAM" id="SSF51419">
    <property type="entry name" value="PLP-binding barrel"/>
    <property type="match status" value="1"/>
</dbReference>
<proteinExistence type="inferred from homology"/>
<dbReference type="PROSITE" id="PS01211">
    <property type="entry name" value="UPF0001"/>
    <property type="match status" value="1"/>
</dbReference>
<sequence>MKMVDIASNLQVIRDKIAAASLKRAAEYKHFEPCLVAVGKIHPAESIIRAYEAGQKHFGENYVNELEEKANNPEILEQCKEIHWHFIGHLQQNKVNKLLKIPNLYMVETVDSEKIATALNSSWPKFRGDVDTKLKIMVQVNTSREEAKSGCELENTSTMVKYILDQCPNLEFKGLMTIGEYGYDMSRGPNPDFVKLKECKEKVCKELDLDVKEVELSMGMSTDFEHAIELGSSYVRVGTAIFGERPKK</sequence>
<dbReference type="AlphaFoldDB" id="A0ABD2WPB3"/>
<comment type="cofactor">
    <cofactor evidence="3">
        <name>pyridoxal 5'-phosphate</name>
        <dbReference type="ChEBI" id="CHEBI:597326"/>
    </cofactor>
</comment>
<dbReference type="Proteomes" id="UP001627154">
    <property type="component" value="Unassembled WGS sequence"/>
</dbReference>
<evidence type="ECO:0000256" key="4">
    <source>
        <dbReference type="RuleBase" id="RU004514"/>
    </source>
</evidence>
<evidence type="ECO:0000256" key="3">
    <source>
        <dbReference type="PIRSR" id="PIRSR004848-1"/>
    </source>
</evidence>
<name>A0ABD2WPB3_9HYME</name>
<gene>
    <name evidence="6" type="ORF">TKK_010954</name>
</gene>
<comment type="function">
    <text evidence="2">Pyridoxal 5'-phosphate (PLP)-binding protein, which may be involved in intracellular homeostatic regulation of pyridoxal 5'-phosphate (PLP), the active form of vitamin B6.</text>
</comment>
<dbReference type="PIRSF" id="PIRSF004848">
    <property type="entry name" value="YBL036c_PLPDEIII"/>
    <property type="match status" value="1"/>
</dbReference>
<dbReference type="NCBIfam" id="TIGR00044">
    <property type="entry name" value="YggS family pyridoxal phosphate-dependent enzyme"/>
    <property type="match status" value="1"/>
</dbReference>
<organism evidence="6 7">
    <name type="scientific">Trichogramma kaykai</name>
    <dbReference type="NCBI Taxonomy" id="54128"/>
    <lineage>
        <taxon>Eukaryota</taxon>
        <taxon>Metazoa</taxon>
        <taxon>Ecdysozoa</taxon>
        <taxon>Arthropoda</taxon>
        <taxon>Hexapoda</taxon>
        <taxon>Insecta</taxon>
        <taxon>Pterygota</taxon>
        <taxon>Neoptera</taxon>
        <taxon>Endopterygota</taxon>
        <taxon>Hymenoptera</taxon>
        <taxon>Apocrita</taxon>
        <taxon>Proctotrupomorpha</taxon>
        <taxon>Chalcidoidea</taxon>
        <taxon>Trichogrammatidae</taxon>
        <taxon>Trichogramma</taxon>
    </lineage>
</organism>
<evidence type="ECO:0000313" key="6">
    <source>
        <dbReference type="EMBL" id="KAL3394973.1"/>
    </source>
</evidence>
<dbReference type="Pfam" id="PF01168">
    <property type="entry name" value="Ala_racemase_N"/>
    <property type="match status" value="1"/>
</dbReference>
<dbReference type="PANTHER" id="PTHR10146">
    <property type="entry name" value="PROLINE SYNTHETASE CO-TRANSCRIBED BACTERIAL HOMOLOG PROTEIN"/>
    <property type="match status" value="1"/>
</dbReference>
<reference evidence="6 7" key="1">
    <citation type="journal article" date="2024" name="bioRxiv">
        <title>A reference genome for Trichogramma kaykai: A tiny desert-dwelling parasitoid wasp with competing sex-ratio distorters.</title>
        <authorList>
            <person name="Culotta J."/>
            <person name="Lindsey A.R."/>
        </authorList>
    </citation>
    <scope>NUCLEOTIDE SEQUENCE [LARGE SCALE GENOMIC DNA]</scope>
    <source>
        <strain evidence="6 7">KSX58</strain>
    </source>
</reference>
<dbReference type="InterPro" id="IPR011078">
    <property type="entry name" value="PyrdxlP_homeostasis"/>
</dbReference>